<evidence type="ECO:0000313" key="4">
    <source>
        <dbReference type="Proteomes" id="UP000182800"/>
    </source>
</evidence>
<dbReference type="Pfam" id="PF20115">
    <property type="entry name" value="DUF6505"/>
    <property type="match status" value="1"/>
</dbReference>
<proteinExistence type="predicted"/>
<accession>A0A0P7XV87</accession>
<evidence type="ECO:0000313" key="1">
    <source>
        <dbReference type="EMBL" id="KPQ11406.1"/>
    </source>
</evidence>
<reference evidence="2 4" key="2">
    <citation type="submission" date="2016-08" db="EMBL/GenBank/DDBJ databases">
        <authorList>
            <person name="Varghese N."/>
            <person name="Submissions Spin"/>
        </authorList>
    </citation>
    <scope>NUCLEOTIDE SEQUENCE [LARGE SCALE GENOMIC DNA]</scope>
    <source>
        <strain evidence="2 4">HL-109</strain>
    </source>
</reference>
<evidence type="ECO:0000313" key="3">
    <source>
        <dbReference type="Proteomes" id="UP000050497"/>
    </source>
</evidence>
<dbReference type="AlphaFoldDB" id="A0A0P7XV87"/>
<keyword evidence="4" id="KW-1185">Reference proteome</keyword>
<protein>
    <submittedName>
        <fullName evidence="1">Uncharacterized protein</fullName>
    </submittedName>
</protein>
<gene>
    <name evidence="2" type="ORF">GA0071312_2917</name>
    <name evidence="1" type="ORF">HLUCCO17_07140</name>
</gene>
<sequence length="191" mass="20764">MILLPRTIRLDASDAVVFARAAEPGEWAVPGTFLFAGRDPAQFSRKEQIAFRSGFLGVDSFGFSTLIIAQQASAEERAQMVTALARQLVAHLGAPSEAIARPAAEEEVALAQDLCRGHAENTLVALHRSLNEDGAIHEQFRTLKSRDETAFGAGYLRGHDRAFYIVESDEGEEAGDPAHHVDLLNLRGQGR</sequence>
<dbReference type="InterPro" id="IPR045442">
    <property type="entry name" value="DUF6505"/>
</dbReference>
<dbReference type="STRING" id="1653334.GA0071312_2917"/>
<dbReference type="EMBL" id="FMBM01000002">
    <property type="protein sequence ID" value="SCC81944.1"/>
    <property type="molecule type" value="Genomic_DNA"/>
</dbReference>
<dbReference type="RefSeq" id="WP_074445535.1">
    <property type="nucleotide sequence ID" value="NZ_FMBM01000002.1"/>
</dbReference>
<dbReference type="OrthoDB" id="7355897at2"/>
<dbReference type="Proteomes" id="UP000182800">
    <property type="component" value="Unassembled WGS sequence"/>
</dbReference>
<evidence type="ECO:0000313" key="2">
    <source>
        <dbReference type="EMBL" id="SCC81944.1"/>
    </source>
</evidence>
<dbReference type="PATRIC" id="fig|1653334.4.peg.2504"/>
<reference evidence="1 3" key="1">
    <citation type="submission" date="2015-09" db="EMBL/GenBank/DDBJ databases">
        <title>Identification and resolution of microdiversity through metagenomic sequencing of parallel consortia.</title>
        <authorList>
            <person name="Nelson W.C."/>
            <person name="Romine M.F."/>
            <person name="Lindemann S.R."/>
        </authorList>
    </citation>
    <scope>NUCLEOTIDE SEQUENCE [LARGE SCALE GENOMIC DNA]</scope>
    <source>
        <strain evidence="1">HL-109</strain>
    </source>
</reference>
<comment type="caution">
    <text evidence="1">The sequence shown here is derived from an EMBL/GenBank/DDBJ whole genome shotgun (WGS) entry which is preliminary data.</text>
</comment>
<organism evidence="1 3">
    <name type="scientific">Saliniramus fredricksonii</name>
    <dbReference type="NCBI Taxonomy" id="1653334"/>
    <lineage>
        <taxon>Bacteria</taxon>
        <taxon>Pseudomonadati</taxon>
        <taxon>Pseudomonadota</taxon>
        <taxon>Alphaproteobacteria</taxon>
        <taxon>Hyphomicrobiales</taxon>
        <taxon>Salinarimonadaceae</taxon>
        <taxon>Saliniramus</taxon>
    </lineage>
</organism>
<dbReference type="EMBL" id="LJSX01000008">
    <property type="protein sequence ID" value="KPQ11406.1"/>
    <property type="molecule type" value="Genomic_DNA"/>
</dbReference>
<dbReference type="Proteomes" id="UP000050497">
    <property type="component" value="Unassembled WGS sequence"/>
</dbReference>
<name>A0A0P7XV87_9HYPH</name>